<reference evidence="1" key="1">
    <citation type="journal article" date="2015" name="Nature">
        <title>Complex archaea that bridge the gap between prokaryotes and eukaryotes.</title>
        <authorList>
            <person name="Spang A."/>
            <person name="Saw J.H."/>
            <person name="Jorgensen S.L."/>
            <person name="Zaremba-Niedzwiedzka K."/>
            <person name="Martijn J."/>
            <person name="Lind A.E."/>
            <person name="van Eijk R."/>
            <person name="Schleper C."/>
            <person name="Guy L."/>
            <person name="Ettema T.J."/>
        </authorList>
    </citation>
    <scope>NUCLEOTIDE SEQUENCE</scope>
</reference>
<name>A0A0F9QLX8_9ZZZZ</name>
<protein>
    <submittedName>
        <fullName evidence="1">Uncharacterized protein</fullName>
    </submittedName>
</protein>
<proteinExistence type="predicted"/>
<accession>A0A0F9QLX8</accession>
<evidence type="ECO:0000313" key="1">
    <source>
        <dbReference type="EMBL" id="KKN38002.1"/>
    </source>
</evidence>
<organism evidence="1">
    <name type="scientific">marine sediment metagenome</name>
    <dbReference type="NCBI Taxonomy" id="412755"/>
    <lineage>
        <taxon>unclassified sequences</taxon>
        <taxon>metagenomes</taxon>
        <taxon>ecological metagenomes</taxon>
    </lineage>
</organism>
<dbReference type="AlphaFoldDB" id="A0A0F9QLX8"/>
<dbReference type="EMBL" id="LAZR01001857">
    <property type="protein sequence ID" value="KKN38002.1"/>
    <property type="molecule type" value="Genomic_DNA"/>
</dbReference>
<gene>
    <name evidence="1" type="ORF">LCGC14_0757670</name>
</gene>
<comment type="caution">
    <text evidence="1">The sequence shown here is derived from an EMBL/GenBank/DDBJ whole genome shotgun (WGS) entry which is preliminary data.</text>
</comment>
<sequence length="75" mass="8162">MDTVTVDDSDRRAVAHSFGLCGELASRGDMRQYIHDLGVLSLEAIASDPDRCRRCNPESYDRIAHVVNTGRAAAG</sequence>